<evidence type="ECO:0000256" key="1">
    <source>
        <dbReference type="ARBA" id="ARBA00004496"/>
    </source>
</evidence>
<evidence type="ECO:0000256" key="2">
    <source>
        <dbReference type="ARBA" id="ARBA00009893"/>
    </source>
</evidence>
<evidence type="ECO:0000259" key="5">
    <source>
        <dbReference type="SMART" id="SM01006"/>
    </source>
</evidence>
<accession>A0A1Y1X7Q5</accession>
<dbReference type="InParanoid" id="A0A1Y1X7Q5"/>
<evidence type="ECO:0000313" key="7">
    <source>
        <dbReference type="Proteomes" id="UP000193498"/>
    </source>
</evidence>
<dbReference type="SMART" id="SM01006">
    <property type="entry name" value="AlcB"/>
    <property type="match status" value="1"/>
</dbReference>
<sequence length="217" mass="25391">MDFNKHIDGHPPRVARPPAGQLLYRRYIPALGQSLSLRVASLEQDIDHFHRWMNDPRVSKFWGEDGPIEHQTKYLSGLLEDSHAMPVIGLFDDECFAYFEIYWSKEDRLGKYYEAENFDRGIHMLVGEQKFRGPHRVEAWIPSLAHYILLDDARTQRVVSEPRADNDKMIGYLQKYGFERHNDIQLPHKRAALMILPREHFAETKIGSKLFRSAESN</sequence>
<dbReference type="EMBL" id="MCFE01000692">
    <property type="protein sequence ID" value="ORX81765.1"/>
    <property type="molecule type" value="Genomic_DNA"/>
</dbReference>
<dbReference type="Proteomes" id="UP000193498">
    <property type="component" value="Unassembled WGS sequence"/>
</dbReference>
<dbReference type="STRING" id="1314790.A0A1Y1X7Q5"/>
<dbReference type="PANTHER" id="PTHR31438:SF1">
    <property type="entry name" value="LYSINE N-ACYLTRANSFERASE C17G9.06C-RELATED"/>
    <property type="match status" value="1"/>
</dbReference>
<dbReference type="Pfam" id="PF13523">
    <property type="entry name" value="Acetyltransf_8"/>
    <property type="match status" value="1"/>
</dbReference>
<evidence type="ECO:0000256" key="3">
    <source>
        <dbReference type="ARBA" id="ARBA00022490"/>
    </source>
</evidence>
<dbReference type="AlphaFoldDB" id="A0A1Y1X7Q5"/>
<dbReference type="FunFam" id="3.40.630.30:FF:000256">
    <property type="entry name" value="Putative lysine N-acyltransferase C17G9.06c"/>
    <property type="match status" value="1"/>
</dbReference>
<dbReference type="Gene3D" id="3.40.630.30">
    <property type="match status" value="1"/>
</dbReference>
<comment type="subcellular location">
    <subcellularLocation>
        <location evidence="1">Cytoplasm</location>
    </subcellularLocation>
</comment>
<dbReference type="GO" id="GO:0005737">
    <property type="term" value="C:cytoplasm"/>
    <property type="evidence" value="ECO:0007669"/>
    <property type="project" value="UniProtKB-SubCell"/>
</dbReference>
<dbReference type="SUPFAM" id="SSF55729">
    <property type="entry name" value="Acyl-CoA N-acyltransferases (Nat)"/>
    <property type="match status" value="1"/>
</dbReference>
<comment type="caution">
    <text evidence="6">The sequence shown here is derived from an EMBL/GenBank/DDBJ whole genome shotgun (WGS) entry which is preliminary data.</text>
</comment>
<dbReference type="InterPro" id="IPR016181">
    <property type="entry name" value="Acyl_CoA_acyltransferase"/>
</dbReference>
<keyword evidence="7" id="KW-1185">Reference proteome</keyword>
<evidence type="ECO:0000256" key="4">
    <source>
        <dbReference type="ARBA" id="ARBA00022679"/>
    </source>
</evidence>
<keyword evidence="3" id="KW-0963">Cytoplasm</keyword>
<feature type="domain" description="Acyltransferase MbtK/IucB-like conserved" evidence="5">
    <location>
        <begin position="38"/>
        <end position="85"/>
    </location>
</feature>
<gene>
    <name evidence="6" type="ORF">K493DRAFT_241451</name>
</gene>
<protein>
    <submittedName>
        <fullName evidence="6">Siderophore biosynthesis protein</fullName>
    </submittedName>
</protein>
<reference evidence="6 7" key="1">
    <citation type="submission" date="2016-07" db="EMBL/GenBank/DDBJ databases">
        <title>Pervasive Adenine N6-methylation of Active Genes in Fungi.</title>
        <authorList>
            <consortium name="DOE Joint Genome Institute"/>
            <person name="Mondo S.J."/>
            <person name="Dannebaum R.O."/>
            <person name="Kuo R.C."/>
            <person name="Labutti K."/>
            <person name="Haridas S."/>
            <person name="Kuo A."/>
            <person name="Salamov A."/>
            <person name="Ahrendt S.R."/>
            <person name="Lipzen A."/>
            <person name="Sullivan W."/>
            <person name="Andreopoulos W.B."/>
            <person name="Clum A."/>
            <person name="Lindquist E."/>
            <person name="Daum C."/>
            <person name="Ramamoorthy G.K."/>
            <person name="Gryganskyi A."/>
            <person name="Culley D."/>
            <person name="Magnuson J.K."/>
            <person name="James T.Y."/>
            <person name="O'Malley M.A."/>
            <person name="Stajich J.E."/>
            <person name="Spatafora J.W."/>
            <person name="Visel A."/>
            <person name="Grigoriev I.V."/>
        </authorList>
    </citation>
    <scope>NUCLEOTIDE SEQUENCE [LARGE SCALE GENOMIC DNA]</scope>
    <source>
        <strain evidence="6 7">CBS 931.73</strain>
    </source>
</reference>
<keyword evidence="4" id="KW-0808">Transferase</keyword>
<name>A0A1Y1X7Q5_9FUNG</name>
<proteinExistence type="inferred from homology"/>
<organism evidence="6 7">
    <name type="scientific">Basidiobolus meristosporus CBS 931.73</name>
    <dbReference type="NCBI Taxonomy" id="1314790"/>
    <lineage>
        <taxon>Eukaryota</taxon>
        <taxon>Fungi</taxon>
        <taxon>Fungi incertae sedis</taxon>
        <taxon>Zoopagomycota</taxon>
        <taxon>Entomophthoromycotina</taxon>
        <taxon>Basidiobolomycetes</taxon>
        <taxon>Basidiobolales</taxon>
        <taxon>Basidiobolaceae</taxon>
        <taxon>Basidiobolus</taxon>
    </lineage>
</organism>
<dbReference type="GO" id="GO:0019290">
    <property type="term" value="P:siderophore biosynthetic process"/>
    <property type="evidence" value="ECO:0007669"/>
    <property type="project" value="InterPro"/>
</dbReference>
<dbReference type="PANTHER" id="PTHR31438">
    <property type="entry name" value="LYSINE N-ACYLTRANSFERASE C17G9.06C-RELATED"/>
    <property type="match status" value="1"/>
</dbReference>
<dbReference type="OrthoDB" id="448427at2759"/>
<comment type="similarity">
    <text evidence="2">Belongs to the lysine N-acyltransferase MbtK family.</text>
</comment>
<dbReference type="GO" id="GO:0016410">
    <property type="term" value="F:N-acyltransferase activity"/>
    <property type="evidence" value="ECO:0007669"/>
    <property type="project" value="TreeGrafter"/>
</dbReference>
<evidence type="ECO:0000313" key="6">
    <source>
        <dbReference type="EMBL" id="ORX81765.1"/>
    </source>
</evidence>
<dbReference type="InterPro" id="IPR019432">
    <property type="entry name" value="Acyltransferase_MbtK/IucB-like"/>
</dbReference>